<proteinExistence type="predicted"/>
<gene>
    <name evidence="1" type="ORF">D910_07265</name>
</gene>
<sequence>MKTVLVPQCYDMSSRRKLLYNYGVNPRKHGKSRSTDAAAKLPSLFRIRIEQSNVGREQSTLMIPYVSPSLTQAAWIWVRVTLGAKIAFPIFLVV</sequence>
<accession>U4UH45</accession>
<dbReference type="EMBL" id="KB632194">
    <property type="protein sequence ID" value="ERL89906.1"/>
    <property type="molecule type" value="Genomic_DNA"/>
</dbReference>
<dbReference type="Proteomes" id="UP000030742">
    <property type="component" value="Unassembled WGS sequence"/>
</dbReference>
<reference evidence="1 2" key="1">
    <citation type="journal article" date="2013" name="Genome Biol.">
        <title>Draft genome of the mountain pine beetle, Dendroctonus ponderosae Hopkins, a major forest pest.</title>
        <authorList>
            <person name="Keeling C.I."/>
            <person name="Yuen M.M."/>
            <person name="Liao N.Y."/>
            <person name="Docking T.R."/>
            <person name="Chan S.K."/>
            <person name="Taylor G.A."/>
            <person name="Palmquist D.L."/>
            <person name="Jackman S.D."/>
            <person name="Nguyen A."/>
            <person name="Li M."/>
            <person name="Henderson H."/>
            <person name="Janes J.K."/>
            <person name="Zhao Y."/>
            <person name="Pandoh P."/>
            <person name="Moore R."/>
            <person name="Sperling F.A."/>
            <person name="Huber D.P."/>
            <person name="Birol I."/>
            <person name="Jones S.J."/>
            <person name="Bohlmann J."/>
        </authorList>
    </citation>
    <scope>NUCLEOTIDE SEQUENCE</scope>
</reference>
<protein>
    <submittedName>
        <fullName evidence="1">Uncharacterized protein</fullName>
    </submittedName>
</protein>
<evidence type="ECO:0000313" key="1">
    <source>
        <dbReference type="EMBL" id="ERL89906.1"/>
    </source>
</evidence>
<dbReference type="AlphaFoldDB" id="U4UH45"/>
<name>U4UH45_DENPD</name>
<evidence type="ECO:0000313" key="2">
    <source>
        <dbReference type="Proteomes" id="UP000030742"/>
    </source>
</evidence>
<organism evidence="1 2">
    <name type="scientific">Dendroctonus ponderosae</name>
    <name type="common">Mountain pine beetle</name>
    <dbReference type="NCBI Taxonomy" id="77166"/>
    <lineage>
        <taxon>Eukaryota</taxon>
        <taxon>Metazoa</taxon>
        <taxon>Ecdysozoa</taxon>
        <taxon>Arthropoda</taxon>
        <taxon>Hexapoda</taxon>
        <taxon>Insecta</taxon>
        <taxon>Pterygota</taxon>
        <taxon>Neoptera</taxon>
        <taxon>Endopterygota</taxon>
        <taxon>Coleoptera</taxon>
        <taxon>Polyphaga</taxon>
        <taxon>Cucujiformia</taxon>
        <taxon>Curculionidae</taxon>
        <taxon>Scolytinae</taxon>
        <taxon>Dendroctonus</taxon>
    </lineage>
</organism>